<dbReference type="PANTHER" id="PTHR37804">
    <property type="entry name" value="CDAA REGULATORY PROTEIN CDAR"/>
    <property type="match status" value="1"/>
</dbReference>
<accession>A0A6P0UR30</accession>
<dbReference type="EMBL" id="JAABOO010000002">
    <property type="protein sequence ID" value="NER13313.1"/>
    <property type="molecule type" value="Genomic_DNA"/>
</dbReference>
<proteinExistence type="predicted"/>
<protein>
    <recommendedName>
        <fullName evidence="3">YbbR-like domain-containing protein</fullName>
    </recommendedName>
</protein>
<gene>
    <name evidence="1" type="ORF">GWK08_07680</name>
</gene>
<evidence type="ECO:0000313" key="2">
    <source>
        <dbReference type="Proteomes" id="UP000468581"/>
    </source>
</evidence>
<dbReference type="Proteomes" id="UP000468581">
    <property type="component" value="Unassembled WGS sequence"/>
</dbReference>
<organism evidence="1 2">
    <name type="scientific">Leptobacterium flavescens</name>
    <dbReference type="NCBI Taxonomy" id="472055"/>
    <lineage>
        <taxon>Bacteria</taxon>
        <taxon>Pseudomonadati</taxon>
        <taxon>Bacteroidota</taxon>
        <taxon>Flavobacteriia</taxon>
        <taxon>Flavobacteriales</taxon>
        <taxon>Flavobacteriaceae</taxon>
        <taxon>Leptobacterium</taxon>
    </lineage>
</organism>
<reference evidence="1 2" key="1">
    <citation type="submission" date="2020-01" db="EMBL/GenBank/DDBJ databases">
        <title>Leptobacterium flavescens.</title>
        <authorList>
            <person name="Wang G."/>
        </authorList>
    </citation>
    <scope>NUCLEOTIDE SEQUENCE [LARGE SCALE GENOMIC DNA]</scope>
    <source>
        <strain evidence="1 2">KCTC 22160</strain>
    </source>
</reference>
<dbReference type="Gene3D" id="2.170.120.40">
    <property type="entry name" value="YbbR-like domain"/>
    <property type="match status" value="1"/>
</dbReference>
<dbReference type="InterPro" id="IPR053154">
    <property type="entry name" value="c-di-AMP_regulator"/>
</dbReference>
<dbReference type="InterPro" id="IPR012505">
    <property type="entry name" value="YbbR"/>
</dbReference>
<dbReference type="Pfam" id="PF07949">
    <property type="entry name" value="YbbR"/>
    <property type="match status" value="1"/>
</dbReference>
<keyword evidence="2" id="KW-1185">Reference proteome</keyword>
<sequence>MFTFFILFSTILWILIKFSDKYTGDVTFRLAYGNVPEDRILLGTPPSNLSATINAQGFQILSYRLFRRELELDVSQASETNYLSEDNLKQAIREQFSKNITLEELGTKRIRLDFGVNKEKEVIVLPELDIKFASDFELYDSLKAFPSSITIRGPEDAVDTIEVLRTKRIFLTGVNEDINLKADLDIDSKLAHLIYSEKSVSVRGKVERFSEQVIRVPIVVSNVPPGSEVRVFPKEVSVLCRATLNDLKTISANDFMIVCDFEEANPNSNYLIPRIEKKPELVKEASLMEKKVEFLINRN</sequence>
<dbReference type="AlphaFoldDB" id="A0A6P0UR30"/>
<evidence type="ECO:0000313" key="1">
    <source>
        <dbReference type="EMBL" id="NER13313.1"/>
    </source>
</evidence>
<dbReference type="PANTHER" id="PTHR37804:SF1">
    <property type="entry name" value="CDAA REGULATORY PROTEIN CDAR"/>
    <property type="match status" value="1"/>
</dbReference>
<comment type="caution">
    <text evidence="1">The sequence shown here is derived from an EMBL/GenBank/DDBJ whole genome shotgun (WGS) entry which is preliminary data.</text>
</comment>
<name>A0A6P0UR30_9FLAO</name>
<evidence type="ECO:0008006" key="3">
    <source>
        <dbReference type="Google" id="ProtNLM"/>
    </source>
</evidence>
<dbReference type="RefSeq" id="WP_163606356.1">
    <property type="nucleotide sequence ID" value="NZ_JAABOO010000002.1"/>
</dbReference>